<reference evidence="1 2" key="1">
    <citation type="submission" date="2015-09" db="EMBL/GenBank/DDBJ databases">
        <title>Trachymyrmex zeteki WGS genome.</title>
        <authorList>
            <person name="Nygaard S."/>
            <person name="Hu H."/>
            <person name="Boomsma J."/>
            <person name="Zhang G."/>
        </authorList>
    </citation>
    <scope>NUCLEOTIDE SEQUENCE [LARGE SCALE GENOMIC DNA]</scope>
    <source>
        <strain evidence="1">Tzet28-1</strain>
        <tissue evidence="1">Whole body</tissue>
    </source>
</reference>
<keyword evidence="2" id="KW-1185">Reference proteome</keyword>
<accession>A0A151XJ04</accession>
<name>A0A151XJ04_9HYME</name>
<organism evidence="1 2">
    <name type="scientific">Mycetomoellerius zeteki</name>
    <dbReference type="NCBI Taxonomy" id="64791"/>
    <lineage>
        <taxon>Eukaryota</taxon>
        <taxon>Metazoa</taxon>
        <taxon>Ecdysozoa</taxon>
        <taxon>Arthropoda</taxon>
        <taxon>Hexapoda</taxon>
        <taxon>Insecta</taxon>
        <taxon>Pterygota</taxon>
        <taxon>Neoptera</taxon>
        <taxon>Endopterygota</taxon>
        <taxon>Hymenoptera</taxon>
        <taxon>Apocrita</taxon>
        <taxon>Aculeata</taxon>
        <taxon>Formicoidea</taxon>
        <taxon>Formicidae</taxon>
        <taxon>Myrmicinae</taxon>
        <taxon>Mycetomoellerius</taxon>
    </lineage>
</organism>
<dbReference type="AlphaFoldDB" id="A0A151XJ04"/>
<protein>
    <submittedName>
        <fullName evidence="1">Uncharacterized protein</fullName>
    </submittedName>
</protein>
<gene>
    <name evidence="1" type="ORF">ALC60_00607</name>
</gene>
<evidence type="ECO:0000313" key="2">
    <source>
        <dbReference type="Proteomes" id="UP000075809"/>
    </source>
</evidence>
<evidence type="ECO:0000313" key="1">
    <source>
        <dbReference type="EMBL" id="KYQ60200.1"/>
    </source>
</evidence>
<dbReference type="Proteomes" id="UP000075809">
    <property type="component" value="Unassembled WGS sequence"/>
</dbReference>
<proteinExistence type="predicted"/>
<sequence>MEFTPCGGLQLIQFVDLIQHCQAIVNSDTKPALGHGADSTRFISTLAPIPISMGTLVNRDIESSFSRDADLRTTDRSGQVSRRYRGAIDGSEEFINRANIHMDDLERNLQLNRDYSMKNATPEKIGDGRSALCGNKMVERRSTRIYSSPLGVAKLYSD</sequence>
<dbReference type="EMBL" id="KQ982080">
    <property type="protein sequence ID" value="KYQ60200.1"/>
    <property type="molecule type" value="Genomic_DNA"/>
</dbReference>